<feature type="transmembrane region" description="Helical" evidence="1">
    <location>
        <begin position="40"/>
        <end position="60"/>
    </location>
</feature>
<evidence type="ECO:0000313" key="3">
    <source>
        <dbReference type="Proteomes" id="UP000075615"/>
    </source>
</evidence>
<dbReference type="STRING" id="296218.AWN68_02810"/>
<organism evidence="2 3">
    <name type="scientific">Roseivirga echinicomitans</name>
    <dbReference type="NCBI Taxonomy" id="296218"/>
    <lineage>
        <taxon>Bacteria</taxon>
        <taxon>Pseudomonadati</taxon>
        <taxon>Bacteroidota</taxon>
        <taxon>Cytophagia</taxon>
        <taxon>Cytophagales</taxon>
        <taxon>Roseivirgaceae</taxon>
        <taxon>Roseivirga</taxon>
    </lineage>
</organism>
<comment type="caution">
    <text evidence="2">The sequence shown here is derived from an EMBL/GenBank/DDBJ whole genome shotgun (WGS) entry which is preliminary data.</text>
</comment>
<feature type="transmembrane region" description="Helical" evidence="1">
    <location>
        <begin position="15"/>
        <end position="34"/>
    </location>
</feature>
<name>A0A150XYL3_9BACT</name>
<evidence type="ECO:0000256" key="1">
    <source>
        <dbReference type="SAM" id="Phobius"/>
    </source>
</evidence>
<dbReference type="Proteomes" id="UP000075615">
    <property type="component" value="Unassembled WGS sequence"/>
</dbReference>
<reference evidence="2 3" key="1">
    <citation type="submission" date="2016-01" db="EMBL/GenBank/DDBJ databases">
        <title>Genome sequencing of Roseivirga echinicomitans KMM 6058.</title>
        <authorList>
            <person name="Selvaratnam C."/>
            <person name="Thevarajoo S."/>
            <person name="Goh K.M."/>
            <person name="Ee R."/>
            <person name="Chan K.-G."/>
            <person name="Chong C.S."/>
        </authorList>
    </citation>
    <scope>NUCLEOTIDE SEQUENCE [LARGE SCALE GENOMIC DNA]</scope>
    <source>
        <strain evidence="2 3">KMM 6058</strain>
    </source>
</reference>
<keyword evidence="3" id="KW-1185">Reference proteome</keyword>
<gene>
    <name evidence="2" type="ORF">AWN68_02810</name>
</gene>
<dbReference type="AlphaFoldDB" id="A0A150XYL3"/>
<dbReference type="RefSeq" id="WP_068411129.1">
    <property type="nucleotide sequence ID" value="NZ_LRDB01000001.1"/>
</dbReference>
<keyword evidence="1" id="KW-0812">Transmembrane</keyword>
<keyword evidence="1" id="KW-0472">Membrane</keyword>
<accession>A0A150XYL3</accession>
<proteinExistence type="predicted"/>
<keyword evidence="1" id="KW-1133">Transmembrane helix</keyword>
<evidence type="ECO:0000313" key="2">
    <source>
        <dbReference type="EMBL" id="KYG83752.1"/>
    </source>
</evidence>
<dbReference type="EMBL" id="LRDB01000001">
    <property type="protein sequence ID" value="KYG83752.1"/>
    <property type="molecule type" value="Genomic_DNA"/>
</dbReference>
<dbReference type="OrthoDB" id="981029at2"/>
<sequence length="150" mass="17745">MKQISNKGKVNRFKYLLYFYLLFAVFIFVYKYIIRPDLPSLILLVAFAPIFGFLSSLVNWPLYVTAMETEGGIAISTRKLFSKKENSILVTKYNFDSYYETDHLHIGMNLLDKDDKLQKHKLRISWLRIKDLRALEEKLREINPYAPVKE</sequence>
<protein>
    <submittedName>
        <fullName evidence="2">Uncharacterized protein</fullName>
    </submittedName>
</protein>